<dbReference type="InterPro" id="IPR002925">
    <property type="entry name" value="Dienelactn_hydro"/>
</dbReference>
<evidence type="ECO:0000259" key="1">
    <source>
        <dbReference type="Pfam" id="PF01738"/>
    </source>
</evidence>
<keyword evidence="3" id="KW-1185">Reference proteome</keyword>
<dbReference type="InterPro" id="IPR029058">
    <property type="entry name" value="AB_hydrolase_fold"/>
</dbReference>
<accession>A0A507E4G0</accession>
<protein>
    <recommendedName>
        <fullName evidence="1">Dienelactone hydrolase domain-containing protein</fullName>
    </recommendedName>
</protein>
<organism evidence="2 3">
    <name type="scientific">Powellomyces hirtus</name>
    <dbReference type="NCBI Taxonomy" id="109895"/>
    <lineage>
        <taxon>Eukaryota</taxon>
        <taxon>Fungi</taxon>
        <taxon>Fungi incertae sedis</taxon>
        <taxon>Chytridiomycota</taxon>
        <taxon>Chytridiomycota incertae sedis</taxon>
        <taxon>Chytridiomycetes</taxon>
        <taxon>Spizellomycetales</taxon>
        <taxon>Powellomycetaceae</taxon>
        <taxon>Powellomyces</taxon>
    </lineage>
</organism>
<dbReference type="SUPFAM" id="SSF53474">
    <property type="entry name" value="alpha/beta-Hydrolases"/>
    <property type="match status" value="1"/>
</dbReference>
<evidence type="ECO:0000313" key="2">
    <source>
        <dbReference type="EMBL" id="TPX58969.1"/>
    </source>
</evidence>
<comment type="caution">
    <text evidence="2">The sequence shown here is derived from an EMBL/GenBank/DDBJ whole genome shotgun (WGS) entry which is preliminary data.</text>
</comment>
<dbReference type="Gene3D" id="3.40.50.1820">
    <property type="entry name" value="alpha/beta hydrolase"/>
    <property type="match status" value="1"/>
</dbReference>
<proteinExistence type="predicted"/>
<dbReference type="PANTHER" id="PTHR46623:SF6">
    <property type="entry name" value="ALPHA_BETA-HYDROLASES SUPERFAMILY PROTEIN"/>
    <property type="match status" value="1"/>
</dbReference>
<reference evidence="2 3" key="1">
    <citation type="journal article" date="2019" name="Sci. Rep.">
        <title>Comparative genomics of chytrid fungi reveal insights into the obligate biotrophic and pathogenic lifestyle of Synchytrium endobioticum.</title>
        <authorList>
            <person name="van de Vossenberg B.T.L.H."/>
            <person name="Warris S."/>
            <person name="Nguyen H.D.T."/>
            <person name="van Gent-Pelzer M.P.E."/>
            <person name="Joly D.L."/>
            <person name="van de Geest H.C."/>
            <person name="Bonants P.J.M."/>
            <person name="Smith D.S."/>
            <person name="Levesque C.A."/>
            <person name="van der Lee T.A.J."/>
        </authorList>
    </citation>
    <scope>NUCLEOTIDE SEQUENCE [LARGE SCALE GENOMIC DNA]</scope>
    <source>
        <strain evidence="2 3">CBS 809.83</strain>
    </source>
</reference>
<feature type="domain" description="Dienelactone hydrolase" evidence="1">
    <location>
        <begin position="17"/>
        <end position="218"/>
    </location>
</feature>
<gene>
    <name evidence="2" type="ORF">PhCBS80983_g02796</name>
</gene>
<sequence>MPNITYEEVPYFVDGEKSAKAGLIVLQEWWGLNEQIKKKTTEFAHAVGALAIAPDLYRGKVTTKEDEANHEMSHLNWDQAYNDIRNAVKYLRSQGVQKVGIMGFCLGGALTLGSAIKVEGIDAASVFYGIPGDADPKNVHIPVQYHFGDKDATEGFADKKTACKFKEGLKAAGKDISEFHQYPEANHAFMNEEELAYPYKPEIAKVARDRTVAFFKKHLL</sequence>
<dbReference type="AlphaFoldDB" id="A0A507E4G0"/>
<dbReference type="GO" id="GO:0016787">
    <property type="term" value="F:hydrolase activity"/>
    <property type="evidence" value="ECO:0007669"/>
    <property type="project" value="InterPro"/>
</dbReference>
<dbReference type="Proteomes" id="UP000318582">
    <property type="component" value="Unassembled WGS sequence"/>
</dbReference>
<dbReference type="Pfam" id="PF01738">
    <property type="entry name" value="DLH"/>
    <property type="match status" value="1"/>
</dbReference>
<name>A0A507E4G0_9FUNG</name>
<dbReference type="STRING" id="109895.A0A507E4G0"/>
<dbReference type="EMBL" id="QEAQ01000030">
    <property type="protein sequence ID" value="TPX58969.1"/>
    <property type="molecule type" value="Genomic_DNA"/>
</dbReference>
<evidence type="ECO:0000313" key="3">
    <source>
        <dbReference type="Proteomes" id="UP000318582"/>
    </source>
</evidence>
<dbReference type="PANTHER" id="PTHR46623">
    <property type="entry name" value="CARBOXYMETHYLENEBUTENOLIDASE-RELATED"/>
    <property type="match status" value="1"/>
</dbReference>
<dbReference type="InterPro" id="IPR051049">
    <property type="entry name" value="Dienelactone_hydrolase-like"/>
</dbReference>